<keyword evidence="5 7" id="KW-1133">Transmembrane helix</keyword>
<feature type="transmembrane region" description="Helical" evidence="7">
    <location>
        <begin position="382"/>
        <end position="403"/>
    </location>
</feature>
<feature type="transmembrane region" description="Helical" evidence="7">
    <location>
        <begin position="277"/>
        <end position="306"/>
    </location>
</feature>
<dbReference type="GO" id="GO:0005886">
    <property type="term" value="C:plasma membrane"/>
    <property type="evidence" value="ECO:0007669"/>
    <property type="project" value="UniProtKB-SubCell"/>
</dbReference>
<evidence type="ECO:0000256" key="1">
    <source>
        <dbReference type="ARBA" id="ARBA00004651"/>
    </source>
</evidence>
<feature type="transmembrane region" description="Helical" evidence="7">
    <location>
        <begin position="217"/>
        <end position="236"/>
    </location>
</feature>
<proteinExistence type="inferred from homology"/>
<dbReference type="InterPro" id="IPR006707">
    <property type="entry name" value="T7SS_EccD"/>
</dbReference>
<dbReference type="Gene3D" id="3.10.20.90">
    <property type="entry name" value="Phosphatidylinositol 3-kinase Catalytic Subunit, Chain A, domain 1"/>
    <property type="match status" value="1"/>
</dbReference>
<comment type="caution">
    <text evidence="9">The sequence shown here is derived from an EMBL/GenBank/DDBJ whole genome shotgun (WGS) entry which is preliminary data.</text>
</comment>
<protein>
    <submittedName>
        <fullName evidence="9">Type VII secretion integral membrane protein EccD</fullName>
    </submittedName>
</protein>
<feature type="transmembrane region" description="Helical" evidence="7">
    <location>
        <begin position="327"/>
        <end position="348"/>
    </location>
</feature>
<keyword evidence="10" id="KW-1185">Reference proteome</keyword>
<dbReference type="Pfam" id="PF19053">
    <property type="entry name" value="EccD"/>
    <property type="match status" value="1"/>
</dbReference>
<feature type="transmembrane region" description="Helical" evidence="7">
    <location>
        <begin position="423"/>
        <end position="444"/>
    </location>
</feature>
<dbReference type="Proteomes" id="UP000251577">
    <property type="component" value="Unassembled WGS sequence"/>
</dbReference>
<accession>A0A364V705</accession>
<comment type="subcellular location">
    <subcellularLocation>
        <location evidence="1">Cell membrane</location>
        <topology evidence="1">Multi-pass membrane protein</topology>
    </subcellularLocation>
</comment>
<organism evidence="9 10">
    <name type="scientific">Corynebacterium heidelbergense</name>
    <dbReference type="NCBI Taxonomy" id="2055947"/>
    <lineage>
        <taxon>Bacteria</taxon>
        <taxon>Bacillati</taxon>
        <taxon>Actinomycetota</taxon>
        <taxon>Actinomycetes</taxon>
        <taxon>Mycobacteriales</taxon>
        <taxon>Corynebacteriaceae</taxon>
        <taxon>Corynebacterium</taxon>
    </lineage>
</organism>
<evidence type="ECO:0000313" key="9">
    <source>
        <dbReference type="EMBL" id="RAV32427.1"/>
    </source>
</evidence>
<evidence type="ECO:0000256" key="5">
    <source>
        <dbReference type="ARBA" id="ARBA00022989"/>
    </source>
</evidence>
<evidence type="ECO:0000256" key="4">
    <source>
        <dbReference type="ARBA" id="ARBA00022692"/>
    </source>
</evidence>
<dbReference type="EMBL" id="QHCV01000023">
    <property type="protein sequence ID" value="RAV32427.1"/>
    <property type="molecule type" value="Genomic_DNA"/>
</dbReference>
<evidence type="ECO:0000256" key="6">
    <source>
        <dbReference type="ARBA" id="ARBA00023136"/>
    </source>
</evidence>
<keyword evidence="4 7" id="KW-0812">Transmembrane</keyword>
<feature type="transmembrane region" description="Helical" evidence="7">
    <location>
        <begin position="248"/>
        <end position="265"/>
    </location>
</feature>
<evidence type="ECO:0000256" key="2">
    <source>
        <dbReference type="ARBA" id="ARBA00006162"/>
    </source>
</evidence>
<evidence type="ECO:0000256" key="7">
    <source>
        <dbReference type="SAM" id="Phobius"/>
    </source>
</evidence>
<dbReference type="InterPro" id="IPR044049">
    <property type="entry name" value="EccD_transm"/>
</dbReference>
<name>A0A364V705_9CORY</name>
<dbReference type="RefSeq" id="WP_113630434.1">
    <property type="nucleotide sequence ID" value="NZ_QHCV01000023.1"/>
</dbReference>
<feature type="transmembrane region" description="Helical" evidence="7">
    <location>
        <begin position="465"/>
        <end position="489"/>
    </location>
</feature>
<comment type="similarity">
    <text evidence="2">Belongs to the EccD/Snm4 family.</text>
</comment>
<evidence type="ECO:0000259" key="8">
    <source>
        <dbReference type="Pfam" id="PF19053"/>
    </source>
</evidence>
<dbReference type="AlphaFoldDB" id="A0A364V705"/>
<keyword evidence="6 7" id="KW-0472">Membrane</keyword>
<keyword evidence="3" id="KW-1003">Cell membrane</keyword>
<gene>
    <name evidence="9" type="primary">eccD</name>
    <name evidence="9" type="ORF">DLJ54_03440</name>
</gene>
<sequence>MASVFVRLSVFWNERQLDVSLPAHRPLVDLMDDVVALLAPQGVGRGPHEGASNGSGSPLIDTAAWVLSSPTAGILDPESTLSANGVVDGQRLYLTRRQEAAHSPFVDDVMAEVRHTVEDNSWRWAGRTRAAALIALSGACLVALGIPAASTLFTASTHLSQWSPAHFSCAAFLALVALSGAVLAFMRPVPLVRWAGLLLPVVAAICAWPLLRSHPAGLGIPALVSVCAVGSVVSALAAGRRKDGPSRFAGALACTIVAFLALAVGTADQFGASARAILAWCAWVPVVVLLVAPSVAVSVSGLPAMLRRNDAGETIDRQALRARAIRAMNLTQGVVWAATSIAVLIAVALGSGPYWQQGILAALLGVVLLLRSNSFSDSRLMAPLLAGGVLSLAATAGTVPVWAQEKWIAQPGSSVWWRSSADSPWECWVAAAAVVLIASTAFLVAHRREPNPLQQARTAKIISPVDTVVSLAVVPVVLVAQGVFTYYWAIT</sequence>
<feature type="domain" description="EccD-like transmembrane" evidence="8">
    <location>
        <begin position="134"/>
        <end position="486"/>
    </location>
</feature>
<feature type="transmembrane region" description="Helical" evidence="7">
    <location>
        <begin position="192"/>
        <end position="211"/>
    </location>
</feature>
<feature type="transmembrane region" description="Helical" evidence="7">
    <location>
        <begin position="165"/>
        <end position="185"/>
    </location>
</feature>
<evidence type="ECO:0000313" key="10">
    <source>
        <dbReference type="Proteomes" id="UP000251577"/>
    </source>
</evidence>
<feature type="transmembrane region" description="Helical" evidence="7">
    <location>
        <begin position="130"/>
        <end position="153"/>
    </location>
</feature>
<reference evidence="9 10" key="1">
    <citation type="journal article" date="2018" name="Syst. Appl. Microbiol.">
        <title>Corynebacterium heidelbergense sp. nov., isolated from the preen glands of Egyptian geese (Alopochen aegyptiacus).</title>
        <authorList>
            <person name="Braun M.S."/>
            <person name="Wang E."/>
            <person name="Zimmermann S."/>
            <person name="Wink M."/>
        </authorList>
    </citation>
    <scope>NUCLEOTIDE SEQUENCE [LARGE SCALE GENOMIC DNA]</scope>
    <source>
        <strain evidence="9 10">647</strain>
    </source>
</reference>
<dbReference type="Pfam" id="PF08817">
    <property type="entry name" value="YukD"/>
    <property type="match status" value="1"/>
</dbReference>
<dbReference type="InterPro" id="IPR024962">
    <property type="entry name" value="YukD-like"/>
</dbReference>
<dbReference type="NCBIfam" id="TIGR03920">
    <property type="entry name" value="T7SS_EccD"/>
    <property type="match status" value="1"/>
</dbReference>
<evidence type="ECO:0000256" key="3">
    <source>
        <dbReference type="ARBA" id="ARBA00022475"/>
    </source>
</evidence>
<feature type="transmembrane region" description="Helical" evidence="7">
    <location>
        <begin position="354"/>
        <end position="370"/>
    </location>
</feature>